<dbReference type="Gene3D" id="2.60.120.10">
    <property type="entry name" value="Jelly Rolls"/>
    <property type="match status" value="1"/>
</dbReference>
<keyword evidence="10" id="KW-1015">Disulfide bond</keyword>
<reference evidence="13 14" key="1">
    <citation type="submission" date="2019-06" db="EMBL/GenBank/DDBJ databases">
        <title>WGS assembly of Gossypium darwinii.</title>
        <authorList>
            <person name="Chen Z.J."/>
            <person name="Sreedasyam A."/>
            <person name="Ando A."/>
            <person name="Song Q."/>
            <person name="De L."/>
            <person name="Hulse-Kemp A."/>
            <person name="Ding M."/>
            <person name="Ye W."/>
            <person name="Kirkbride R."/>
            <person name="Jenkins J."/>
            <person name="Plott C."/>
            <person name="Lovell J."/>
            <person name="Lin Y.-M."/>
            <person name="Vaughn R."/>
            <person name="Liu B."/>
            <person name="Li W."/>
            <person name="Simpson S."/>
            <person name="Scheffler B."/>
            <person name="Saski C."/>
            <person name="Grover C."/>
            <person name="Hu G."/>
            <person name="Conover J."/>
            <person name="Carlson J."/>
            <person name="Shu S."/>
            <person name="Boston L."/>
            <person name="Williams M."/>
            <person name="Peterson D."/>
            <person name="Mcgee K."/>
            <person name="Jones D."/>
            <person name="Wendel J."/>
            <person name="Stelly D."/>
            <person name="Grimwood J."/>
            <person name="Schmutz J."/>
        </authorList>
    </citation>
    <scope>NUCLEOTIDE SEQUENCE [LARGE SCALE GENOMIC DNA]</scope>
    <source>
        <strain evidence="13">1808015.09</strain>
    </source>
</reference>
<protein>
    <recommendedName>
        <fullName evidence="11">Germin-like protein</fullName>
    </recommendedName>
</protein>
<keyword evidence="6 11" id="KW-0732">Signal</keyword>
<organism evidence="13 14">
    <name type="scientific">Gossypium darwinii</name>
    <name type="common">Darwin's cotton</name>
    <name type="synonym">Gossypium barbadense var. darwinii</name>
    <dbReference type="NCBI Taxonomy" id="34276"/>
    <lineage>
        <taxon>Eukaryota</taxon>
        <taxon>Viridiplantae</taxon>
        <taxon>Streptophyta</taxon>
        <taxon>Embryophyta</taxon>
        <taxon>Tracheophyta</taxon>
        <taxon>Spermatophyta</taxon>
        <taxon>Magnoliopsida</taxon>
        <taxon>eudicotyledons</taxon>
        <taxon>Gunneridae</taxon>
        <taxon>Pentapetalae</taxon>
        <taxon>rosids</taxon>
        <taxon>malvids</taxon>
        <taxon>Malvales</taxon>
        <taxon>Malvaceae</taxon>
        <taxon>Malvoideae</taxon>
        <taxon>Gossypium</taxon>
    </lineage>
</organism>
<dbReference type="InterPro" id="IPR011051">
    <property type="entry name" value="RmlC_Cupin_sf"/>
</dbReference>
<evidence type="ECO:0000256" key="11">
    <source>
        <dbReference type="RuleBase" id="RU366015"/>
    </source>
</evidence>
<keyword evidence="3 11" id="KW-0052">Apoplast</keyword>
<feature type="signal peptide" evidence="11">
    <location>
        <begin position="1"/>
        <end position="23"/>
    </location>
</feature>
<evidence type="ECO:0000256" key="10">
    <source>
        <dbReference type="PIRSR" id="PIRSR601929-3"/>
    </source>
</evidence>
<comment type="subcellular location">
    <subcellularLocation>
        <location evidence="1 11">Secreted</location>
        <location evidence="1 11">Extracellular space</location>
        <location evidence="1 11">Apoplast</location>
    </subcellularLocation>
</comment>
<dbReference type="Pfam" id="PF00190">
    <property type="entry name" value="Cupin_1"/>
    <property type="match status" value="1"/>
</dbReference>
<dbReference type="Proteomes" id="UP000323506">
    <property type="component" value="Chromosome D13"/>
</dbReference>
<evidence type="ECO:0000256" key="9">
    <source>
        <dbReference type="PIRSR" id="PIRSR601929-2"/>
    </source>
</evidence>
<evidence type="ECO:0000256" key="1">
    <source>
        <dbReference type="ARBA" id="ARBA00004271"/>
    </source>
</evidence>
<evidence type="ECO:0000313" key="14">
    <source>
        <dbReference type="Proteomes" id="UP000323506"/>
    </source>
</evidence>
<dbReference type="CDD" id="cd02241">
    <property type="entry name" value="cupin_OxOx"/>
    <property type="match status" value="1"/>
</dbReference>
<evidence type="ECO:0000256" key="4">
    <source>
        <dbReference type="ARBA" id="ARBA00022525"/>
    </source>
</evidence>
<dbReference type="PROSITE" id="PS51257">
    <property type="entry name" value="PROKAR_LIPOPROTEIN"/>
    <property type="match status" value="1"/>
</dbReference>
<evidence type="ECO:0000256" key="5">
    <source>
        <dbReference type="ARBA" id="ARBA00022723"/>
    </source>
</evidence>
<evidence type="ECO:0000256" key="7">
    <source>
        <dbReference type="ARBA" id="ARBA00023180"/>
    </source>
</evidence>
<dbReference type="InterPro" id="IPR001929">
    <property type="entry name" value="Germin"/>
</dbReference>
<feature type="binding site" evidence="9">
    <location>
        <position position="141"/>
    </location>
    <ligand>
        <name>Mn(2+)</name>
        <dbReference type="ChEBI" id="CHEBI:29035"/>
    </ligand>
</feature>
<keyword evidence="5 9" id="KW-0479">Metal-binding</keyword>
<dbReference type="GO" id="GO:0030145">
    <property type="term" value="F:manganese ion binding"/>
    <property type="evidence" value="ECO:0007669"/>
    <property type="project" value="UniProtKB-UniRule"/>
</dbReference>
<feature type="domain" description="Cupin type-1" evidence="12">
    <location>
        <begin position="60"/>
        <end position="195"/>
    </location>
</feature>
<evidence type="ECO:0000256" key="8">
    <source>
        <dbReference type="ARBA" id="ARBA00023211"/>
    </source>
</evidence>
<gene>
    <name evidence="13" type="ORF">ES288_D13G238600v1</name>
</gene>
<evidence type="ECO:0000256" key="6">
    <source>
        <dbReference type="ARBA" id="ARBA00022729"/>
    </source>
</evidence>
<dbReference type="SUPFAM" id="SSF51182">
    <property type="entry name" value="RmlC-like cupins"/>
    <property type="match status" value="1"/>
</dbReference>
<sequence length="201" mass="21679">MQRIRSILIAFGLFAFACSSASAYDPSPLQDFCVAVKDFKNGGTLKTFVCKWQFCKDPKHAAGNTSNPDGSNVTMINVDQILGLNTLSISLVRIGYAPYGILLVVEGTLYVGFVMANPTHCLFTKILNPGDVFVFPFGLIHFQFNIGKTAAVAFAGLSSQNAGVITIANAAFGSNPPINPDVLAKAFQLNKNVVKYLQSRY</sequence>
<comment type="similarity">
    <text evidence="2 11">Belongs to the germin family.</text>
</comment>
<keyword evidence="4 11" id="KW-0964">Secreted</keyword>
<dbReference type="FunFam" id="2.60.120.10:FF:000333">
    <property type="entry name" value="Germin-like protein subfamily 3 member 1"/>
    <property type="match status" value="1"/>
</dbReference>
<name>A0A5D2A402_GOSDA</name>
<dbReference type="SMART" id="SM00835">
    <property type="entry name" value="Cupin_1"/>
    <property type="match status" value="1"/>
</dbReference>
<dbReference type="InterPro" id="IPR014710">
    <property type="entry name" value="RmlC-like_jellyroll"/>
</dbReference>
<accession>A0A5D2A402</accession>
<dbReference type="InterPro" id="IPR006045">
    <property type="entry name" value="Cupin_1"/>
</dbReference>
<feature type="disulfide bond" evidence="10">
    <location>
        <begin position="33"/>
        <end position="50"/>
    </location>
</feature>
<dbReference type="PRINTS" id="PR00325">
    <property type="entry name" value="GERMIN"/>
</dbReference>
<keyword evidence="8 9" id="KW-0464">Manganese</keyword>
<dbReference type="EMBL" id="CM017713">
    <property type="protein sequence ID" value="TYG38626.1"/>
    <property type="molecule type" value="Genomic_DNA"/>
</dbReference>
<evidence type="ECO:0000259" key="12">
    <source>
        <dbReference type="SMART" id="SM00835"/>
    </source>
</evidence>
<dbReference type="GO" id="GO:0048046">
    <property type="term" value="C:apoplast"/>
    <property type="evidence" value="ECO:0007669"/>
    <property type="project" value="UniProtKB-SubCell"/>
</dbReference>
<dbReference type="AlphaFoldDB" id="A0A5D2A402"/>
<proteinExistence type="inferred from homology"/>
<keyword evidence="7" id="KW-0325">Glycoprotein</keyword>
<evidence type="ECO:0000313" key="13">
    <source>
        <dbReference type="EMBL" id="TYG38626.1"/>
    </source>
</evidence>
<feature type="chain" id="PRO_5023155656" description="Germin-like protein" evidence="11">
    <location>
        <begin position="24"/>
        <end position="201"/>
    </location>
</feature>
<dbReference type="PANTHER" id="PTHR31238">
    <property type="entry name" value="GERMIN-LIKE PROTEIN SUBFAMILY 3 MEMBER 3"/>
    <property type="match status" value="1"/>
</dbReference>
<keyword evidence="14" id="KW-1185">Reference proteome</keyword>
<evidence type="ECO:0000256" key="2">
    <source>
        <dbReference type="ARBA" id="ARBA00007456"/>
    </source>
</evidence>
<evidence type="ECO:0000256" key="3">
    <source>
        <dbReference type="ARBA" id="ARBA00022523"/>
    </source>
</evidence>